<feature type="transmembrane region" description="Helical" evidence="6">
    <location>
        <begin position="41"/>
        <end position="64"/>
    </location>
</feature>
<feature type="transmembrane region" description="Helical" evidence="6">
    <location>
        <begin position="76"/>
        <end position="97"/>
    </location>
</feature>
<dbReference type="InterPro" id="IPR017452">
    <property type="entry name" value="GPCR_Rhodpsn_7TM"/>
</dbReference>
<feature type="transmembrane region" description="Helical" evidence="6">
    <location>
        <begin position="159"/>
        <end position="182"/>
    </location>
</feature>
<keyword evidence="8" id="KW-1185">Reference proteome</keyword>
<comment type="subcellular location">
    <subcellularLocation>
        <location evidence="1">Membrane</location>
    </subcellularLocation>
</comment>
<organism evidence="8 9">
    <name type="scientific">Limulus polyphemus</name>
    <name type="common">Atlantic horseshoe crab</name>
    <dbReference type="NCBI Taxonomy" id="6850"/>
    <lineage>
        <taxon>Eukaryota</taxon>
        <taxon>Metazoa</taxon>
        <taxon>Ecdysozoa</taxon>
        <taxon>Arthropoda</taxon>
        <taxon>Chelicerata</taxon>
        <taxon>Merostomata</taxon>
        <taxon>Xiphosura</taxon>
        <taxon>Limulidae</taxon>
        <taxon>Limulus</taxon>
    </lineage>
</organism>
<sequence>MEPVSYSWLAASACAPLVAVLSLWTVYIFHSYRRCWRTVDLFLLAIGTQELITAFFAFGFAVLSLVNPRAGPPCSFILWGLTATRTFQIATLASLVVDRALTIRWPYKYRFSVRRNQIRYHIAVLAVISVFVGVAAVFARSPEKHDCSVHPLGWDRRFSIFNICLHGVLLITVLTCCLDVEVHRCRARQRRLHFSTPSLGAECVTGTVSSSSVTSSSSGSTRPLHGAGRQESREASSDFRWTSVAVISSLCYLTNHLPCL</sequence>
<evidence type="ECO:0000313" key="9">
    <source>
        <dbReference type="RefSeq" id="XP_013777005.1"/>
    </source>
</evidence>
<feature type="region of interest" description="Disordered" evidence="5">
    <location>
        <begin position="209"/>
        <end position="231"/>
    </location>
</feature>
<dbReference type="Proteomes" id="UP000694941">
    <property type="component" value="Unplaced"/>
</dbReference>
<evidence type="ECO:0000256" key="4">
    <source>
        <dbReference type="ARBA" id="ARBA00023136"/>
    </source>
</evidence>
<evidence type="ECO:0000313" key="8">
    <source>
        <dbReference type="Proteomes" id="UP000694941"/>
    </source>
</evidence>
<evidence type="ECO:0000256" key="6">
    <source>
        <dbReference type="SAM" id="Phobius"/>
    </source>
</evidence>
<evidence type="ECO:0000256" key="5">
    <source>
        <dbReference type="SAM" id="MobiDB-lite"/>
    </source>
</evidence>
<reference evidence="9" key="1">
    <citation type="submission" date="2025-08" db="UniProtKB">
        <authorList>
            <consortium name="RefSeq"/>
        </authorList>
    </citation>
    <scope>IDENTIFICATION</scope>
    <source>
        <tissue evidence="9">Muscle</tissue>
    </source>
</reference>
<keyword evidence="3 6" id="KW-1133">Transmembrane helix</keyword>
<evidence type="ECO:0000256" key="3">
    <source>
        <dbReference type="ARBA" id="ARBA00022989"/>
    </source>
</evidence>
<keyword evidence="2 6" id="KW-0812">Transmembrane</keyword>
<feature type="compositionally biased region" description="Low complexity" evidence="5">
    <location>
        <begin position="209"/>
        <end position="221"/>
    </location>
</feature>
<dbReference type="PROSITE" id="PS50262">
    <property type="entry name" value="G_PROTEIN_RECEP_F1_2"/>
    <property type="match status" value="1"/>
</dbReference>
<dbReference type="RefSeq" id="XP_013777005.1">
    <property type="nucleotide sequence ID" value="XM_013921551.2"/>
</dbReference>
<feature type="transmembrane region" description="Helical" evidence="6">
    <location>
        <begin position="118"/>
        <end position="139"/>
    </location>
</feature>
<gene>
    <name evidence="9" type="primary">LOC106461703</name>
</gene>
<feature type="transmembrane region" description="Helical" evidence="6">
    <location>
        <begin position="6"/>
        <end position="29"/>
    </location>
</feature>
<feature type="non-terminal residue" evidence="9">
    <location>
        <position position="260"/>
    </location>
</feature>
<dbReference type="Gene3D" id="1.20.1070.10">
    <property type="entry name" value="Rhodopsin 7-helix transmembrane proteins"/>
    <property type="match status" value="1"/>
</dbReference>
<evidence type="ECO:0000259" key="7">
    <source>
        <dbReference type="PROSITE" id="PS50262"/>
    </source>
</evidence>
<dbReference type="GeneID" id="106461703"/>
<dbReference type="SUPFAM" id="SSF81321">
    <property type="entry name" value="Family A G protein-coupled receptor-like"/>
    <property type="match status" value="1"/>
</dbReference>
<feature type="domain" description="G-protein coupled receptors family 1 profile" evidence="7">
    <location>
        <begin position="21"/>
        <end position="260"/>
    </location>
</feature>
<keyword evidence="4 6" id="KW-0472">Membrane</keyword>
<evidence type="ECO:0000256" key="2">
    <source>
        <dbReference type="ARBA" id="ARBA00022692"/>
    </source>
</evidence>
<accession>A0ABM1B8L0</accession>
<protein>
    <submittedName>
        <fullName evidence="9">Uncharacterized protein LOC106461703</fullName>
    </submittedName>
</protein>
<evidence type="ECO:0000256" key="1">
    <source>
        <dbReference type="ARBA" id="ARBA00004370"/>
    </source>
</evidence>
<name>A0ABM1B8L0_LIMPO</name>
<proteinExistence type="predicted"/>